<dbReference type="InterPro" id="IPR027417">
    <property type="entry name" value="P-loop_NTPase"/>
</dbReference>
<evidence type="ECO:0000259" key="4">
    <source>
        <dbReference type="PROSITE" id="PS50893"/>
    </source>
</evidence>
<comment type="caution">
    <text evidence="5">The sequence shown here is derived from an EMBL/GenBank/DDBJ whole genome shotgun (WGS) entry which is preliminary data.</text>
</comment>
<dbReference type="EMBL" id="VCPD01000003">
    <property type="protein sequence ID" value="TMV07797.1"/>
    <property type="molecule type" value="Genomic_DNA"/>
</dbReference>
<keyword evidence="3 5" id="KW-0067">ATP-binding</keyword>
<dbReference type="PROSITE" id="PS50893">
    <property type="entry name" value="ABC_TRANSPORTER_2"/>
    <property type="match status" value="1"/>
</dbReference>
<dbReference type="PANTHER" id="PTHR43553">
    <property type="entry name" value="HEAVY METAL TRANSPORTER"/>
    <property type="match status" value="1"/>
</dbReference>
<accession>A0ABY2WY49</accession>
<keyword evidence="1" id="KW-0813">Transport</keyword>
<proteinExistence type="predicted"/>
<dbReference type="RefSeq" id="WP_138841755.1">
    <property type="nucleotide sequence ID" value="NZ_VCPD01000003.1"/>
</dbReference>
<protein>
    <submittedName>
        <fullName evidence="5">ABC transporter ATP-binding protein</fullName>
    </submittedName>
</protein>
<dbReference type="InterPro" id="IPR003439">
    <property type="entry name" value="ABC_transporter-like_ATP-bd"/>
</dbReference>
<evidence type="ECO:0000313" key="5">
    <source>
        <dbReference type="EMBL" id="TMV07797.1"/>
    </source>
</evidence>
<dbReference type="SMART" id="SM00382">
    <property type="entry name" value="AAA"/>
    <property type="match status" value="1"/>
</dbReference>
<organism evidence="5 6">
    <name type="scientific">Ruegeria sediminis</name>
    <dbReference type="NCBI Taxonomy" id="2583820"/>
    <lineage>
        <taxon>Bacteria</taxon>
        <taxon>Pseudomonadati</taxon>
        <taxon>Pseudomonadota</taxon>
        <taxon>Alphaproteobacteria</taxon>
        <taxon>Rhodobacterales</taxon>
        <taxon>Roseobacteraceae</taxon>
        <taxon>Ruegeria</taxon>
    </lineage>
</organism>
<feature type="domain" description="ABC transporter" evidence="4">
    <location>
        <begin position="18"/>
        <end position="244"/>
    </location>
</feature>
<evidence type="ECO:0000256" key="3">
    <source>
        <dbReference type="ARBA" id="ARBA00022840"/>
    </source>
</evidence>
<dbReference type="InterPro" id="IPR003593">
    <property type="entry name" value="AAA+_ATPase"/>
</dbReference>
<name>A0ABY2WY49_9RHOB</name>
<dbReference type="Pfam" id="PF00005">
    <property type="entry name" value="ABC_tran"/>
    <property type="match status" value="1"/>
</dbReference>
<dbReference type="Gene3D" id="3.40.50.300">
    <property type="entry name" value="P-loop containing nucleotide triphosphate hydrolases"/>
    <property type="match status" value="1"/>
</dbReference>
<dbReference type="Proteomes" id="UP001193035">
    <property type="component" value="Unassembled WGS sequence"/>
</dbReference>
<evidence type="ECO:0000256" key="2">
    <source>
        <dbReference type="ARBA" id="ARBA00022741"/>
    </source>
</evidence>
<dbReference type="CDD" id="cd03225">
    <property type="entry name" value="ABC_cobalt_CbiO_domain1"/>
    <property type="match status" value="1"/>
</dbReference>
<dbReference type="InterPro" id="IPR050095">
    <property type="entry name" value="ECF_ABC_transporter_ATP-bd"/>
</dbReference>
<gene>
    <name evidence="5" type="ORF">FGK63_10065</name>
</gene>
<sequence length="253" mass="27841">MKIERFPAEHERNTGITLSLADVGFDLEGKTILDGVSFEISATRIGIVGRNGSGKSTLARLLAGLVSPTKGELKINGLDLAKDRKAALAEVGILFQNPDHQIIFPTVQEEISFGLQQQGRSKRDAADRTAATLSEFEKSHWTTAHINALSQGQKHLVCMMAVVAMEPKLIILDEPFTGLDLPTKTQLKRYLSRYQGGLVHISHDPVDLLNYEKVIWLDQGQLISLGDAAPILNDYIEKMKRLGGLDDISDLSR</sequence>
<dbReference type="InterPro" id="IPR015856">
    <property type="entry name" value="ABC_transpr_CbiO/EcfA_su"/>
</dbReference>
<evidence type="ECO:0000313" key="6">
    <source>
        <dbReference type="Proteomes" id="UP001193035"/>
    </source>
</evidence>
<dbReference type="GO" id="GO:0005524">
    <property type="term" value="F:ATP binding"/>
    <property type="evidence" value="ECO:0007669"/>
    <property type="project" value="UniProtKB-KW"/>
</dbReference>
<evidence type="ECO:0000256" key="1">
    <source>
        <dbReference type="ARBA" id="ARBA00022448"/>
    </source>
</evidence>
<keyword evidence="2" id="KW-0547">Nucleotide-binding</keyword>
<dbReference type="SUPFAM" id="SSF52540">
    <property type="entry name" value="P-loop containing nucleoside triphosphate hydrolases"/>
    <property type="match status" value="1"/>
</dbReference>
<reference evidence="5 6" key="1">
    <citation type="submission" date="2019-05" db="EMBL/GenBank/DDBJ databases">
        <title>Ruegeria sp. nov., isolated from tidal flat.</title>
        <authorList>
            <person name="Kim W."/>
        </authorList>
    </citation>
    <scope>NUCLEOTIDE SEQUENCE [LARGE SCALE GENOMIC DNA]</scope>
    <source>
        <strain evidence="5 6">CAU 1488</strain>
    </source>
</reference>
<keyword evidence="6" id="KW-1185">Reference proteome</keyword>